<name>A0A917GFH6_9MICC</name>
<sequence>MRTDPPRPLNAQGPPLPTPRVSAQWWRDACFVHWKADPGLVAPLLPRGVRPDLHEDHAWVGLVPFRMDGAGLGPAVRVPWLGSFLELNVRTYSVDERGRRGVVFLTLEAERAAVVVAARTVLNVPYRWARMRCARERDAAGRDVLEYRSRRRALRPEARVTSRLRVAVGEAIEEPGPRELFLTARFGLHTPWWGRPLWVPNTHGPWPLHRGELLGLEDDLVRAAGLGDLAERPPDSVLCSPGVRTRFGLPLDLDDPR</sequence>
<dbReference type="SUPFAM" id="SSF160104">
    <property type="entry name" value="Acetoacetate decarboxylase-like"/>
    <property type="match status" value="1"/>
</dbReference>
<evidence type="ECO:0000313" key="2">
    <source>
        <dbReference type="Proteomes" id="UP000638848"/>
    </source>
</evidence>
<dbReference type="PANTHER" id="PTHR39186:SF1">
    <property type="entry name" value="DUF2071 DOMAIN-CONTAINING PROTEIN"/>
    <property type="match status" value="1"/>
</dbReference>
<dbReference type="Proteomes" id="UP000638848">
    <property type="component" value="Unassembled WGS sequence"/>
</dbReference>
<keyword evidence="2" id="KW-1185">Reference proteome</keyword>
<dbReference type="RefSeq" id="WP_188534020.1">
    <property type="nucleotide sequence ID" value="NZ_BMEQ01000001.1"/>
</dbReference>
<proteinExistence type="predicted"/>
<accession>A0A917GFH6</accession>
<organism evidence="1 2">
    <name type="scientific">Kocuria dechangensis</name>
    <dbReference type="NCBI Taxonomy" id="1176249"/>
    <lineage>
        <taxon>Bacteria</taxon>
        <taxon>Bacillati</taxon>
        <taxon>Actinomycetota</taxon>
        <taxon>Actinomycetes</taxon>
        <taxon>Micrococcales</taxon>
        <taxon>Micrococcaceae</taxon>
        <taxon>Kocuria</taxon>
    </lineage>
</organism>
<dbReference type="EMBL" id="BMEQ01000001">
    <property type="protein sequence ID" value="GGG43747.1"/>
    <property type="molecule type" value="Genomic_DNA"/>
</dbReference>
<evidence type="ECO:0000313" key="1">
    <source>
        <dbReference type="EMBL" id="GGG43747.1"/>
    </source>
</evidence>
<reference evidence="1" key="1">
    <citation type="journal article" date="2014" name="Int. J. Syst. Evol. Microbiol.">
        <title>Complete genome sequence of Corynebacterium casei LMG S-19264T (=DSM 44701T), isolated from a smear-ripened cheese.</title>
        <authorList>
            <consortium name="US DOE Joint Genome Institute (JGI-PGF)"/>
            <person name="Walter F."/>
            <person name="Albersmeier A."/>
            <person name="Kalinowski J."/>
            <person name="Ruckert C."/>
        </authorList>
    </citation>
    <scope>NUCLEOTIDE SEQUENCE</scope>
    <source>
        <strain evidence="1">CGMCC 1.12187</strain>
    </source>
</reference>
<gene>
    <name evidence="1" type="ORF">GCM10011374_02630</name>
</gene>
<dbReference type="Pfam" id="PF09844">
    <property type="entry name" value="DUF2071"/>
    <property type="match status" value="1"/>
</dbReference>
<dbReference type="InterPro" id="IPR023375">
    <property type="entry name" value="ADC_dom_sf"/>
</dbReference>
<evidence type="ECO:0008006" key="3">
    <source>
        <dbReference type="Google" id="ProtNLM"/>
    </source>
</evidence>
<dbReference type="PANTHER" id="PTHR39186">
    <property type="entry name" value="DUF2071 FAMILY PROTEIN"/>
    <property type="match status" value="1"/>
</dbReference>
<dbReference type="AlphaFoldDB" id="A0A917GFH6"/>
<protein>
    <recommendedName>
        <fullName evidence="3">DUF2071 domain-containing protein</fullName>
    </recommendedName>
</protein>
<dbReference type="Gene3D" id="2.40.400.10">
    <property type="entry name" value="Acetoacetate decarboxylase-like"/>
    <property type="match status" value="1"/>
</dbReference>
<dbReference type="InterPro" id="IPR018644">
    <property type="entry name" value="DUF2071"/>
</dbReference>
<reference evidence="1" key="2">
    <citation type="submission" date="2020-09" db="EMBL/GenBank/DDBJ databases">
        <authorList>
            <person name="Sun Q."/>
            <person name="Zhou Y."/>
        </authorList>
    </citation>
    <scope>NUCLEOTIDE SEQUENCE</scope>
    <source>
        <strain evidence="1">CGMCC 1.12187</strain>
    </source>
</reference>
<comment type="caution">
    <text evidence="1">The sequence shown here is derived from an EMBL/GenBank/DDBJ whole genome shotgun (WGS) entry which is preliminary data.</text>
</comment>